<keyword evidence="1" id="KW-0051">Antiviral defense</keyword>
<dbReference type="InterPro" id="IPR021124">
    <property type="entry name" value="CRISPR-assoc_prot_Cas5"/>
</dbReference>
<dbReference type="eggNOG" id="ENOG502ZBPB">
    <property type="taxonomic scope" value="Bacteria"/>
</dbReference>
<dbReference type="AlphaFoldDB" id="M7PPX7"/>
<dbReference type="Proteomes" id="UP000012019">
    <property type="component" value="Unassembled WGS sequence"/>
</dbReference>
<reference evidence="2 3" key="1">
    <citation type="journal article" date="2013" name="Genome Announc.">
        <title>Draft Genome Sequence of Methylophaga lonarensis MPLT, a Haloalkaliphilic (Non-Methane-Utilizing) Methylotroph.</title>
        <authorList>
            <person name="Shetty S.A."/>
            <person name="Marathe N.P."/>
            <person name="Munot H."/>
            <person name="Antony C.P."/>
            <person name="Dhotre D.P."/>
            <person name="Murrell J.C."/>
            <person name="Shouche Y.S."/>
        </authorList>
    </citation>
    <scope>NUCLEOTIDE SEQUENCE [LARGE SCALE GENOMIC DNA]</scope>
    <source>
        <strain evidence="2 3">MPL</strain>
    </source>
</reference>
<evidence type="ECO:0000256" key="1">
    <source>
        <dbReference type="ARBA" id="ARBA00023118"/>
    </source>
</evidence>
<sequence length="217" mass="24571">MKDYLVLKLQGPLQAWGRESFEGLRPSELYPGRSALLGLLGACLGVERDDQAAQYRLASCIHFAVRVDQQGQKLTDYHTVKDARVEYSGLKSHETIQTWREYWQDAKYTVVAWMDDDARITIDELEWALKNPKYTPVLGRRSCPLTRPLYETKVLAKTALDALSLVGPVGGTIYSDENTEGARPLKTRDVPIIQQPRQFASRMVYMSRAKGDAHVPE</sequence>
<dbReference type="CDD" id="cd09693">
    <property type="entry name" value="Cas5_I"/>
    <property type="match status" value="1"/>
</dbReference>
<dbReference type="RefSeq" id="WP_009726978.1">
    <property type="nucleotide sequence ID" value="NZ_APHR01000054.1"/>
</dbReference>
<dbReference type="OrthoDB" id="5704083at2"/>
<dbReference type="InterPro" id="IPR010147">
    <property type="entry name" value="CRISPR-assoc_prot_CasD"/>
</dbReference>
<accession>M7PPX7</accession>
<name>M7PPX7_9GAMM</name>
<dbReference type="GO" id="GO:0003723">
    <property type="term" value="F:RNA binding"/>
    <property type="evidence" value="ECO:0007669"/>
    <property type="project" value="InterPro"/>
</dbReference>
<proteinExistence type="predicted"/>
<evidence type="ECO:0000313" key="2">
    <source>
        <dbReference type="EMBL" id="EMR12519.1"/>
    </source>
</evidence>
<dbReference type="STRING" id="1286106.MPL1_10042"/>
<dbReference type="Gene3D" id="3.30.70.2660">
    <property type="match status" value="1"/>
</dbReference>
<dbReference type="PATRIC" id="fig|1286106.3.peg.2010"/>
<dbReference type="GO" id="GO:0051607">
    <property type="term" value="P:defense response to virus"/>
    <property type="evidence" value="ECO:0007669"/>
    <property type="project" value="UniProtKB-KW"/>
</dbReference>
<comment type="caution">
    <text evidence="2">The sequence shown here is derived from an EMBL/GenBank/DDBJ whole genome shotgun (WGS) entry which is preliminary data.</text>
</comment>
<keyword evidence="3" id="KW-1185">Reference proteome</keyword>
<dbReference type="Pfam" id="PF09704">
    <property type="entry name" value="Cas_Cas5d"/>
    <property type="match status" value="1"/>
</dbReference>
<evidence type="ECO:0000313" key="3">
    <source>
        <dbReference type="Proteomes" id="UP000012019"/>
    </source>
</evidence>
<dbReference type="GO" id="GO:0043571">
    <property type="term" value="P:maintenance of CRISPR repeat elements"/>
    <property type="evidence" value="ECO:0007669"/>
    <property type="project" value="InterPro"/>
</dbReference>
<dbReference type="NCBIfam" id="TIGR01868">
    <property type="entry name" value="casD_Cas5e"/>
    <property type="match status" value="1"/>
</dbReference>
<dbReference type="InterPro" id="IPR013422">
    <property type="entry name" value="CRISPR-assoc_prot_Cas5_N"/>
</dbReference>
<gene>
    <name evidence="2" type="ORF">MPL1_10042</name>
</gene>
<protein>
    <submittedName>
        <fullName evidence="2">CRISPR-associated Cas5 family protein</fullName>
    </submittedName>
</protein>
<dbReference type="EMBL" id="APHR01000054">
    <property type="protein sequence ID" value="EMR12519.1"/>
    <property type="molecule type" value="Genomic_DNA"/>
</dbReference>
<dbReference type="NCBIfam" id="TIGR02593">
    <property type="entry name" value="CRISPR_cas5"/>
    <property type="match status" value="1"/>
</dbReference>
<organism evidence="2 3">
    <name type="scientific">Methylophaga lonarensis MPL</name>
    <dbReference type="NCBI Taxonomy" id="1286106"/>
    <lineage>
        <taxon>Bacteria</taxon>
        <taxon>Pseudomonadati</taxon>
        <taxon>Pseudomonadota</taxon>
        <taxon>Gammaproteobacteria</taxon>
        <taxon>Thiotrichales</taxon>
        <taxon>Piscirickettsiaceae</taxon>
        <taxon>Methylophaga</taxon>
    </lineage>
</organism>